<organism evidence="2 3">
    <name type="scientific">Candida boidinii</name>
    <name type="common">Yeast</name>
    <dbReference type="NCBI Taxonomy" id="5477"/>
    <lineage>
        <taxon>Eukaryota</taxon>
        <taxon>Fungi</taxon>
        <taxon>Dikarya</taxon>
        <taxon>Ascomycota</taxon>
        <taxon>Saccharomycotina</taxon>
        <taxon>Pichiomycetes</taxon>
        <taxon>Pichiales</taxon>
        <taxon>Pichiaceae</taxon>
        <taxon>Ogataea</taxon>
        <taxon>Ogataea/Candida clade</taxon>
    </lineage>
</organism>
<evidence type="ECO:0000256" key="1">
    <source>
        <dbReference type="SAM" id="Phobius"/>
    </source>
</evidence>
<protein>
    <submittedName>
        <fullName evidence="2">Unnamed protein product</fullName>
    </submittedName>
</protein>
<reference evidence="2" key="1">
    <citation type="submission" date="2023-04" db="EMBL/GenBank/DDBJ databases">
        <title>Candida boidinii NBRC 10035.</title>
        <authorList>
            <person name="Ichikawa N."/>
            <person name="Sato H."/>
            <person name="Tonouchi N."/>
        </authorList>
    </citation>
    <scope>NUCLEOTIDE SEQUENCE</scope>
    <source>
        <strain evidence="2">NBRC 10035</strain>
    </source>
</reference>
<dbReference type="EMBL" id="BSXN01006082">
    <property type="protein sequence ID" value="GME83616.1"/>
    <property type="molecule type" value="Genomic_DNA"/>
</dbReference>
<dbReference type="AlphaFoldDB" id="A0A9W6TAI5"/>
<evidence type="ECO:0000313" key="2">
    <source>
        <dbReference type="EMBL" id="GME83616.1"/>
    </source>
</evidence>
<keyword evidence="1" id="KW-0812">Transmembrane</keyword>
<evidence type="ECO:0000313" key="3">
    <source>
        <dbReference type="Proteomes" id="UP001165120"/>
    </source>
</evidence>
<keyword evidence="1" id="KW-1133">Transmembrane helix</keyword>
<accession>A0A9W6TAI5</accession>
<gene>
    <name evidence="2" type="ORF">Cboi02_000690700</name>
</gene>
<keyword evidence="3" id="KW-1185">Reference proteome</keyword>
<feature type="transmembrane region" description="Helical" evidence="1">
    <location>
        <begin position="6"/>
        <end position="38"/>
    </location>
</feature>
<name>A0A9W6TAI5_CANBO</name>
<comment type="caution">
    <text evidence="2">The sequence shown here is derived from an EMBL/GenBank/DDBJ whole genome shotgun (WGS) entry which is preliminary data.</text>
</comment>
<dbReference type="Proteomes" id="UP001165120">
    <property type="component" value="Unassembled WGS sequence"/>
</dbReference>
<keyword evidence="1" id="KW-0472">Membrane</keyword>
<sequence length="79" mass="7974">MVVTQIGFAVVVVAVDGAVVVVGGACVVVVAAAAVAYVGVAVVDTDYEEGLVYTLYLRLSYVGQACKVVVVHCLTVSVG</sequence>
<proteinExistence type="predicted"/>